<organism evidence="1 2">
    <name type="scientific">Escherichia coli</name>
    <dbReference type="NCBI Taxonomy" id="562"/>
    <lineage>
        <taxon>Bacteria</taxon>
        <taxon>Pseudomonadati</taxon>
        <taxon>Pseudomonadota</taxon>
        <taxon>Gammaproteobacteria</taxon>
        <taxon>Enterobacterales</taxon>
        <taxon>Enterobacteriaceae</taxon>
        <taxon>Escherichia</taxon>
    </lineage>
</organism>
<gene>
    <name evidence="1" type="ORF">NCTC9045_05106</name>
</gene>
<dbReference type="Proteomes" id="UP000254503">
    <property type="component" value="Unassembled WGS sequence"/>
</dbReference>
<proteinExistence type="predicted"/>
<reference evidence="1 2" key="1">
    <citation type="submission" date="2018-06" db="EMBL/GenBank/DDBJ databases">
        <authorList>
            <consortium name="Pathogen Informatics"/>
            <person name="Doyle S."/>
        </authorList>
    </citation>
    <scope>NUCLEOTIDE SEQUENCE [LARGE SCALE GENOMIC DNA]</scope>
    <source>
        <strain evidence="1 2">NCTC9045</strain>
    </source>
</reference>
<evidence type="ECO:0000313" key="2">
    <source>
        <dbReference type="Proteomes" id="UP000254503"/>
    </source>
</evidence>
<dbReference type="EMBL" id="UGDD01000002">
    <property type="protein sequence ID" value="STJ57096.1"/>
    <property type="molecule type" value="Genomic_DNA"/>
</dbReference>
<accession>A0A376X9C3</accession>
<protein>
    <submittedName>
        <fullName evidence="1">Uncharacterized protein</fullName>
    </submittedName>
</protein>
<name>A0A376X9C3_ECOLX</name>
<sequence>MACQKSQGYFSNSVKACDWEVPENGRLLALKTDKDMLG</sequence>
<evidence type="ECO:0000313" key="1">
    <source>
        <dbReference type="EMBL" id="STJ57096.1"/>
    </source>
</evidence>
<dbReference type="AlphaFoldDB" id="A0A376X9C3"/>